<evidence type="ECO:0000256" key="2">
    <source>
        <dbReference type="ARBA" id="ARBA00022729"/>
    </source>
</evidence>
<feature type="domain" description="NodB homology" evidence="3">
    <location>
        <begin position="77"/>
        <end position="266"/>
    </location>
</feature>
<dbReference type="EMBL" id="CAFBLP010000005">
    <property type="protein sequence ID" value="CAB4862627.1"/>
    <property type="molecule type" value="Genomic_DNA"/>
</dbReference>
<evidence type="ECO:0000313" key="4">
    <source>
        <dbReference type="EMBL" id="CAB4862627.1"/>
    </source>
</evidence>
<dbReference type="CDD" id="cd10918">
    <property type="entry name" value="CE4_NodB_like_5s_6s"/>
    <property type="match status" value="1"/>
</dbReference>
<proteinExistence type="predicted"/>
<dbReference type="PROSITE" id="PS51677">
    <property type="entry name" value="NODB"/>
    <property type="match status" value="1"/>
</dbReference>
<dbReference type="GO" id="GO:0005975">
    <property type="term" value="P:carbohydrate metabolic process"/>
    <property type="evidence" value="ECO:0007669"/>
    <property type="project" value="InterPro"/>
</dbReference>
<dbReference type="InterPro" id="IPR002509">
    <property type="entry name" value="NODB_dom"/>
</dbReference>
<gene>
    <name evidence="4" type="ORF">UFOPK3376_00354</name>
</gene>
<evidence type="ECO:0000256" key="1">
    <source>
        <dbReference type="ARBA" id="ARBA00004613"/>
    </source>
</evidence>
<accession>A0A6J7CVR5</accession>
<dbReference type="InterPro" id="IPR011330">
    <property type="entry name" value="Glyco_hydro/deAcase_b/a-brl"/>
</dbReference>
<name>A0A6J7CVR5_9ZZZZ</name>
<dbReference type="PANTHER" id="PTHR34216">
    <property type="match status" value="1"/>
</dbReference>
<protein>
    <submittedName>
        <fullName evidence="4">Unannotated protein</fullName>
    </submittedName>
</protein>
<dbReference type="InterPro" id="IPR051398">
    <property type="entry name" value="Polysacch_Deacetylase"/>
</dbReference>
<comment type="subcellular location">
    <subcellularLocation>
        <location evidence="1">Secreted</location>
    </subcellularLocation>
</comment>
<dbReference type="Gene3D" id="3.20.20.370">
    <property type="entry name" value="Glycoside hydrolase/deacetylase"/>
    <property type="match status" value="1"/>
</dbReference>
<dbReference type="Pfam" id="PF01522">
    <property type="entry name" value="Polysacc_deac_1"/>
    <property type="match status" value="1"/>
</dbReference>
<reference evidence="4" key="1">
    <citation type="submission" date="2020-05" db="EMBL/GenBank/DDBJ databases">
        <authorList>
            <person name="Chiriac C."/>
            <person name="Salcher M."/>
            <person name="Ghai R."/>
            <person name="Kavagutti S V."/>
        </authorList>
    </citation>
    <scope>NUCLEOTIDE SEQUENCE</scope>
</reference>
<dbReference type="PANTHER" id="PTHR34216:SF3">
    <property type="entry name" value="POLY-BETA-1,6-N-ACETYL-D-GLUCOSAMINE N-DEACETYLASE"/>
    <property type="match status" value="1"/>
</dbReference>
<dbReference type="AlphaFoldDB" id="A0A6J7CVR5"/>
<dbReference type="SUPFAM" id="SSF88713">
    <property type="entry name" value="Glycoside hydrolase/deacetylase"/>
    <property type="match status" value="1"/>
</dbReference>
<dbReference type="GO" id="GO:0005576">
    <property type="term" value="C:extracellular region"/>
    <property type="evidence" value="ECO:0007669"/>
    <property type="project" value="UniProtKB-SubCell"/>
</dbReference>
<organism evidence="4">
    <name type="scientific">freshwater metagenome</name>
    <dbReference type="NCBI Taxonomy" id="449393"/>
    <lineage>
        <taxon>unclassified sequences</taxon>
        <taxon>metagenomes</taxon>
        <taxon>ecological metagenomes</taxon>
    </lineage>
</organism>
<sequence length="266" mass="28715">MNSRTFIKRLAVAADYVAHPPSGVVVLIYHRVGGGSASEVDLDPGAFDAQLSHLAEHHRVLSLDDAIDALAIGSPIDGVVLTVDDGTADFADVVVPALSRHNLPATLYAATRFIDEGIEFPWGAPPISWSALRDCVATGLITVGSHTHSHWLMDRLDASVIDGDLDRSIDLIGEHVGHSPAHFAYPKALPGSAEAEIAVRQRFRSAALAASRVNRPGHTDLHRLWRTPVQRSDTPEFFAAKARGGLRFEGELRSLAGRVKYRGMSK</sequence>
<keyword evidence="2" id="KW-0732">Signal</keyword>
<evidence type="ECO:0000259" key="3">
    <source>
        <dbReference type="PROSITE" id="PS51677"/>
    </source>
</evidence>
<dbReference type="GO" id="GO:0016810">
    <property type="term" value="F:hydrolase activity, acting on carbon-nitrogen (but not peptide) bonds"/>
    <property type="evidence" value="ECO:0007669"/>
    <property type="project" value="InterPro"/>
</dbReference>